<dbReference type="Pfam" id="PF05010">
    <property type="entry name" value="TACC_C"/>
    <property type="match status" value="1"/>
</dbReference>
<feature type="region of interest" description="Disordered" evidence="8">
    <location>
        <begin position="170"/>
        <end position="315"/>
    </location>
</feature>
<feature type="compositionally biased region" description="Polar residues" evidence="8">
    <location>
        <begin position="783"/>
        <end position="798"/>
    </location>
</feature>
<keyword evidence="3" id="KW-0963">Cytoplasm</keyword>
<evidence type="ECO:0000313" key="10">
    <source>
        <dbReference type="Proteomes" id="UP001652622"/>
    </source>
</evidence>
<feature type="coiled-coil region" evidence="7">
    <location>
        <begin position="1028"/>
        <end position="1221"/>
    </location>
</feature>
<keyword evidence="10" id="KW-1185">Reference proteome</keyword>
<sequence>MGNENSSQESQEGPSVPKSTEPLSTEREIKTKKSRKKSRDKSLNQDDLDTLPSDSAVSLPLPDDSFSLTADDTSGNWPLVSDLEETDPHQPLAPNNLLFAGIDINEDLRTQNPFLSSSYVPDVSIKLEPDVDSFKKPLTTVLCDAATLDATELITASISQLCDSQRTDSTVASLPDFGSLAPEIPTEIKQSDQETGKPISETKRSSDSEEAFETPESTTPVKAAPPLPQLPPEIVAFDIEEQEITPQLPAEDPGYSPSTPDKGQESTEPPSFSSETVTVADVPHCEPVEETPLPPPSHSFSTVFDEDKPIASSGTYNLDFDSIEVVDSSQAVDPSSLDIKSRDSKSHVRRKSTDSVPVSRSTLSRSLSLQAGEFDGASFPGTNETAGSATDTFSAGSSSASSTLKRTKKPRPASLKKKQLAKKSLDVSPVEEPGISDLKQDSAASSDEKVSEETLEPTEPDCINQQHQSTVNKDESTPVLETLSPFDPNNSEEIPVSGDSKVQNSPLANKKTISLTTTPEAVEVTPSDTGGQEDPPVKSLAVRLEFDYSEEKGSGEEQTESSFLPKKVGKKPGAKMPLRRPKTKKTGEKLDNTPTSPTKTPSEPSEIPASKGSYTFDIDKWDDPNFNPFSSTCKMQDSPKLPQQTTTTYSFDPEISEDSLDPFKPSPKVASTPTQPPASFEISANVNEINGSEGDGLNKPAKKKKTPLKTDTFRVKKSPKRSPLSDAPSQESTALPTTETPSVVSTVVHATDEEKLASSVGNQKWTCMTVDLDNDKQDYPQPSDLSSFVNETKFSSPTEELEYGNTYEIEYMEKIGSSIADDDGQTKQSLYLMFNAQQESPIKSPPARLSDSTTPCSGSSLEETESQLSCSIKLQHPASRSLVANQESSVQSSDKTKELESVSIGSASDNIISPEDPYVSADALLSRISHPPSVCDQLQYLEPDLAEKNPPVFAQKLQEELEFAAMRIEALKLARQITLSSFNSLDTERDPAVDTSISKSALYSRISSSEGENASTLLYKQQDLDTALRVTREEIVAKERMISEWKEKYEESRREVMEMRKIVSEYEKTIAQMIEDEQREKSMSHHTVQQLIMEKEQALADLNSVEKSLADLFRRYEKMKEVLEGFRKNEEVLKKCAQEYLSRVKKEEQRYQALKVHAEEKLDRANAEIAQVRGKAQQEQAAYQASLRKEQLKVDALERTLEQKNKEIEELTKICDELIAKMGKS</sequence>
<evidence type="ECO:0000256" key="2">
    <source>
        <dbReference type="ARBA" id="ARBA00009423"/>
    </source>
</evidence>
<comment type="similarity">
    <text evidence="2">Belongs to the TACC family.</text>
</comment>
<dbReference type="GeneID" id="117676689"/>
<feature type="compositionally biased region" description="Polar residues" evidence="8">
    <location>
        <begin position="627"/>
        <end position="650"/>
    </location>
</feature>
<feature type="compositionally biased region" description="Polar residues" evidence="8">
    <location>
        <begin position="1"/>
        <end position="23"/>
    </location>
</feature>
<keyword evidence="5 7" id="KW-0175">Coiled coil</keyword>
<evidence type="ECO:0000256" key="7">
    <source>
        <dbReference type="SAM" id="Coils"/>
    </source>
</evidence>
<feature type="compositionally biased region" description="Polar residues" evidence="8">
    <location>
        <begin position="850"/>
        <end position="862"/>
    </location>
</feature>
<dbReference type="PANTHER" id="PTHR13924:SF11">
    <property type="entry name" value="TRANSFORMING ACIDIC COILED-COIL-CONTAINING PROTEIN 2"/>
    <property type="match status" value="1"/>
</dbReference>
<proteinExistence type="inferred from homology"/>
<feature type="region of interest" description="Disordered" evidence="8">
    <location>
        <begin position="883"/>
        <end position="902"/>
    </location>
</feature>
<feature type="compositionally biased region" description="Low complexity" evidence="8">
    <location>
        <begin position="385"/>
        <end position="403"/>
    </location>
</feature>
<gene>
    <name evidence="11" type="primary">TACC2</name>
</gene>
<evidence type="ECO:0000256" key="1">
    <source>
        <dbReference type="ARBA" id="ARBA00004245"/>
    </source>
</evidence>
<feature type="compositionally biased region" description="Basic residues" evidence="8">
    <location>
        <begin position="405"/>
        <end position="421"/>
    </location>
</feature>
<keyword evidence="4" id="KW-0597">Phosphoprotein</keyword>
<feature type="domain" description="Transforming acidic coiled-coil-containing protein C-terminal" evidence="9">
    <location>
        <begin position="1019"/>
        <end position="1219"/>
    </location>
</feature>
<evidence type="ECO:0000256" key="8">
    <source>
        <dbReference type="SAM" id="MobiDB-lite"/>
    </source>
</evidence>
<dbReference type="RefSeq" id="XP_060538953.1">
    <property type="nucleotide sequence ID" value="XM_060682970.1"/>
</dbReference>
<feature type="compositionally biased region" description="Polar residues" evidence="8">
    <location>
        <begin position="500"/>
        <end position="519"/>
    </location>
</feature>
<organism evidence="10 11">
    <name type="scientific">Pantherophis guttatus</name>
    <name type="common">Corn snake</name>
    <name type="synonym">Elaphe guttata</name>
    <dbReference type="NCBI Taxonomy" id="94885"/>
    <lineage>
        <taxon>Eukaryota</taxon>
        <taxon>Metazoa</taxon>
        <taxon>Chordata</taxon>
        <taxon>Craniata</taxon>
        <taxon>Vertebrata</taxon>
        <taxon>Euteleostomi</taxon>
        <taxon>Lepidosauria</taxon>
        <taxon>Squamata</taxon>
        <taxon>Bifurcata</taxon>
        <taxon>Unidentata</taxon>
        <taxon>Episquamata</taxon>
        <taxon>Toxicofera</taxon>
        <taxon>Serpentes</taxon>
        <taxon>Colubroidea</taxon>
        <taxon>Colubridae</taxon>
        <taxon>Colubrinae</taxon>
        <taxon>Pantherophis</taxon>
    </lineage>
</organism>
<feature type="region of interest" description="Disordered" evidence="8">
    <location>
        <begin position="841"/>
        <end position="862"/>
    </location>
</feature>
<feature type="region of interest" description="Disordered" evidence="8">
    <location>
        <begin position="776"/>
        <end position="799"/>
    </location>
</feature>
<name>A0ABM3YS54_PANGU</name>
<comment type="subcellular location">
    <subcellularLocation>
        <location evidence="1">Cytoplasm</location>
        <location evidence="1">Cytoskeleton</location>
    </subcellularLocation>
</comment>
<dbReference type="Gene3D" id="1.20.5.1700">
    <property type="match status" value="1"/>
</dbReference>
<reference evidence="11" key="1">
    <citation type="submission" date="2025-08" db="UniProtKB">
        <authorList>
            <consortium name="RefSeq"/>
        </authorList>
    </citation>
    <scope>IDENTIFICATION</scope>
    <source>
        <tissue evidence="11">Blood</tissue>
    </source>
</reference>
<dbReference type="InterPro" id="IPR039915">
    <property type="entry name" value="TACC"/>
</dbReference>
<dbReference type="InterPro" id="IPR007707">
    <property type="entry name" value="TACC_C"/>
</dbReference>
<feature type="region of interest" description="Disordered" evidence="8">
    <location>
        <begin position="328"/>
        <end position="745"/>
    </location>
</feature>
<feature type="compositionally biased region" description="Polar residues" evidence="8">
    <location>
        <begin position="66"/>
        <end position="76"/>
    </location>
</feature>
<feature type="compositionally biased region" description="Basic and acidic residues" evidence="8">
    <location>
        <begin position="544"/>
        <end position="555"/>
    </location>
</feature>
<accession>A0ABM3YS54</accession>
<feature type="compositionally biased region" description="Low complexity" evidence="8">
    <location>
        <begin position="736"/>
        <end position="745"/>
    </location>
</feature>
<feature type="compositionally biased region" description="Low complexity" evidence="8">
    <location>
        <begin position="266"/>
        <end position="276"/>
    </location>
</feature>
<evidence type="ECO:0000313" key="11">
    <source>
        <dbReference type="RefSeq" id="XP_060538953.1"/>
    </source>
</evidence>
<evidence type="ECO:0000259" key="9">
    <source>
        <dbReference type="Pfam" id="PF05010"/>
    </source>
</evidence>
<protein>
    <submittedName>
        <fullName evidence="11">Transforming acidic coiled-coil-containing protein 2 isoform X4</fullName>
    </submittedName>
</protein>
<evidence type="ECO:0000256" key="6">
    <source>
        <dbReference type="ARBA" id="ARBA00023212"/>
    </source>
</evidence>
<keyword evidence="6" id="KW-0206">Cytoskeleton</keyword>
<feature type="compositionally biased region" description="Polar residues" evidence="8">
    <location>
        <begin position="883"/>
        <end position="893"/>
    </location>
</feature>
<feature type="region of interest" description="Disordered" evidence="8">
    <location>
        <begin position="1"/>
        <end position="88"/>
    </location>
</feature>
<evidence type="ECO:0000256" key="3">
    <source>
        <dbReference type="ARBA" id="ARBA00022490"/>
    </source>
</evidence>
<feature type="compositionally biased region" description="Low complexity" evidence="8">
    <location>
        <begin position="359"/>
        <end position="369"/>
    </location>
</feature>
<feature type="compositionally biased region" description="Low complexity" evidence="8">
    <location>
        <begin position="593"/>
        <end position="606"/>
    </location>
</feature>
<dbReference type="Proteomes" id="UP001652622">
    <property type="component" value="Unplaced"/>
</dbReference>
<evidence type="ECO:0000256" key="5">
    <source>
        <dbReference type="ARBA" id="ARBA00023054"/>
    </source>
</evidence>
<feature type="compositionally biased region" description="Basic and acidic residues" evidence="8">
    <location>
        <begin position="189"/>
        <end position="207"/>
    </location>
</feature>
<dbReference type="PANTHER" id="PTHR13924">
    <property type="entry name" value="TRANSFORMING ACIDIC COILED-COIL CONTAINING PROTEIN 1/2"/>
    <property type="match status" value="1"/>
</dbReference>
<evidence type="ECO:0000256" key="4">
    <source>
        <dbReference type="ARBA" id="ARBA00022553"/>
    </source>
</evidence>
<feature type="compositionally biased region" description="Basic residues" evidence="8">
    <location>
        <begin position="567"/>
        <end position="584"/>
    </location>
</feature>